<accession>A0A6J6DNC3</accession>
<feature type="compositionally biased region" description="Basic and acidic residues" evidence="1">
    <location>
        <begin position="1"/>
        <end position="10"/>
    </location>
</feature>
<dbReference type="EMBL" id="CAEZSR010000069">
    <property type="protein sequence ID" value="CAB4563623.1"/>
    <property type="molecule type" value="Genomic_DNA"/>
</dbReference>
<feature type="compositionally biased region" description="Polar residues" evidence="1">
    <location>
        <begin position="39"/>
        <end position="58"/>
    </location>
</feature>
<feature type="region of interest" description="Disordered" evidence="1">
    <location>
        <begin position="1"/>
        <end position="65"/>
    </location>
</feature>
<organism evidence="2">
    <name type="scientific">freshwater metagenome</name>
    <dbReference type="NCBI Taxonomy" id="449393"/>
    <lineage>
        <taxon>unclassified sequences</taxon>
        <taxon>metagenomes</taxon>
        <taxon>ecological metagenomes</taxon>
    </lineage>
</organism>
<evidence type="ECO:0000256" key="1">
    <source>
        <dbReference type="SAM" id="MobiDB-lite"/>
    </source>
</evidence>
<sequence>MRVRRGDTTRSRNSARSSGSVASCSIAPTMPRPLGRVTPSRNARSSVTRSPNTSSVSGRSAARDMPAIAAVARSAFEGNRRYSA</sequence>
<dbReference type="AlphaFoldDB" id="A0A6J6DNC3"/>
<evidence type="ECO:0000313" key="2">
    <source>
        <dbReference type="EMBL" id="CAB4563623.1"/>
    </source>
</evidence>
<feature type="compositionally biased region" description="Low complexity" evidence="1">
    <location>
        <begin position="11"/>
        <end position="27"/>
    </location>
</feature>
<proteinExistence type="predicted"/>
<name>A0A6J6DNC3_9ZZZZ</name>
<gene>
    <name evidence="2" type="ORF">UFOPK1493_01948</name>
</gene>
<protein>
    <submittedName>
        <fullName evidence="2">Unannotated protein</fullName>
    </submittedName>
</protein>
<reference evidence="2" key="1">
    <citation type="submission" date="2020-05" db="EMBL/GenBank/DDBJ databases">
        <authorList>
            <person name="Chiriac C."/>
            <person name="Salcher M."/>
            <person name="Ghai R."/>
            <person name="Kavagutti S V."/>
        </authorList>
    </citation>
    <scope>NUCLEOTIDE SEQUENCE</scope>
</reference>